<keyword evidence="3" id="KW-1185">Reference proteome</keyword>
<reference evidence="3" key="1">
    <citation type="submission" date="2017-03" db="EMBL/GenBank/DDBJ databases">
        <title>Phytopthora megakarya and P. palmivora, two closely related causual agents of cacao black pod achieved similar genome size and gene model numbers by different mechanisms.</title>
        <authorList>
            <person name="Ali S."/>
            <person name="Shao J."/>
            <person name="Larry D.J."/>
            <person name="Kronmiller B."/>
            <person name="Shen D."/>
            <person name="Strem M.D."/>
            <person name="Melnick R.L."/>
            <person name="Guiltinan M.J."/>
            <person name="Tyler B.M."/>
            <person name="Meinhardt L.W."/>
            <person name="Bailey B.A."/>
        </authorList>
    </citation>
    <scope>NUCLEOTIDE SEQUENCE [LARGE SCALE GENOMIC DNA]</scope>
    <source>
        <strain evidence="3">zdho120</strain>
    </source>
</reference>
<dbReference type="GO" id="GO:0003676">
    <property type="term" value="F:nucleic acid binding"/>
    <property type="evidence" value="ECO:0007669"/>
    <property type="project" value="InterPro"/>
</dbReference>
<dbReference type="SUPFAM" id="SSF57756">
    <property type="entry name" value="Retrovirus zinc finger-like domains"/>
    <property type="match status" value="1"/>
</dbReference>
<accession>A0A225W0Y7</accession>
<evidence type="ECO:0000313" key="2">
    <source>
        <dbReference type="EMBL" id="OWZ11363.1"/>
    </source>
</evidence>
<name>A0A225W0Y7_9STRA</name>
<comment type="caution">
    <text evidence="2">The sequence shown here is derived from an EMBL/GenBank/DDBJ whole genome shotgun (WGS) entry which is preliminary data.</text>
</comment>
<feature type="domain" description="CCHC-type" evidence="1">
    <location>
        <begin position="20"/>
        <end position="36"/>
    </location>
</feature>
<dbReference type="Gene3D" id="4.10.60.10">
    <property type="entry name" value="Zinc finger, CCHC-type"/>
    <property type="match status" value="1"/>
</dbReference>
<dbReference type="EMBL" id="NBNE01002144">
    <property type="protein sequence ID" value="OWZ11363.1"/>
    <property type="molecule type" value="Genomic_DNA"/>
</dbReference>
<proteinExistence type="predicted"/>
<dbReference type="Proteomes" id="UP000198211">
    <property type="component" value="Unassembled WGS sequence"/>
</dbReference>
<organism evidence="2 3">
    <name type="scientific">Phytophthora megakarya</name>
    <dbReference type="NCBI Taxonomy" id="4795"/>
    <lineage>
        <taxon>Eukaryota</taxon>
        <taxon>Sar</taxon>
        <taxon>Stramenopiles</taxon>
        <taxon>Oomycota</taxon>
        <taxon>Peronosporomycetes</taxon>
        <taxon>Peronosporales</taxon>
        <taxon>Peronosporaceae</taxon>
        <taxon>Phytophthora</taxon>
    </lineage>
</organism>
<dbReference type="InterPro" id="IPR001878">
    <property type="entry name" value="Znf_CCHC"/>
</dbReference>
<protein>
    <recommendedName>
        <fullName evidence="1">CCHC-type domain-containing protein</fullName>
    </recommendedName>
</protein>
<dbReference type="AlphaFoldDB" id="A0A225W0Y7"/>
<dbReference type="InterPro" id="IPR036875">
    <property type="entry name" value="Znf_CCHC_sf"/>
</dbReference>
<dbReference type="GO" id="GO:0008270">
    <property type="term" value="F:zinc ion binding"/>
    <property type="evidence" value="ECO:0007669"/>
    <property type="project" value="InterPro"/>
</dbReference>
<evidence type="ECO:0000313" key="3">
    <source>
        <dbReference type="Proteomes" id="UP000198211"/>
    </source>
</evidence>
<dbReference type="Pfam" id="PF22936">
    <property type="entry name" value="Pol_BBD"/>
    <property type="match status" value="1"/>
</dbReference>
<dbReference type="SMART" id="SM00343">
    <property type="entry name" value="ZnF_C2HC"/>
    <property type="match status" value="1"/>
</dbReference>
<gene>
    <name evidence="2" type="ORF">PHMEG_00015624</name>
</gene>
<sequence>MAAAQLEIQTAPQNREDTRTCNACGKVDHIARVCPNKTNRGSERSSEPRMLQDWEAVDDLEGVKISNGLKLKTTRRGTLKLQVFVDGEFSWVVFKNACYAPTLAVNLISFGVLLENGCLFETRQRKYAITKYDEVVMYVYLKNNVLMLDQGVREQKVIQLSDVIMTVVSESAPPQNTMLKASLHEFHVRFGHLNYDDVERMARTQLMASNSQTRCARIV</sequence>
<evidence type="ECO:0000259" key="1">
    <source>
        <dbReference type="SMART" id="SM00343"/>
    </source>
</evidence>
<dbReference type="OrthoDB" id="108177at2759"/>
<dbReference type="InterPro" id="IPR054722">
    <property type="entry name" value="PolX-like_BBD"/>
</dbReference>